<dbReference type="SMART" id="SM01373">
    <property type="entry name" value="MAGE"/>
    <property type="match status" value="1"/>
</dbReference>
<dbReference type="FunFam" id="1.10.10.1210:FF:000001">
    <property type="entry name" value="melanoma-associated antigen D1"/>
    <property type="match status" value="1"/>
</dbReference>
<evidence type="ECO:0000256" key="1">
    <source>
        <dbReference type="ARBA" id="ARBA00084104"/>
    </source>
</evidence>
<dbReference type="Proteomes" id="UP000006813">
    <property type="component" value="Unassembled WGS sequence"/>
</dbReference>
<dbReference type="FunCoup" id="G5AS25">
    <property type="interactions" value="5"/>
</dbReference>
<dbReference type="GO" id="GO:0000122">
    <property type="term" value="P:negative regulation of transcription by RNA polymerase II"/>
    <property type="evidence" value="ECO:0007669"/>
    <property type="project" value="TreeGrafter"/>
</dbReference>
<evidence type="ECO:0000259" key="3">
    <source>
        <dbReference type="PROSITE" id="PS50838"/>
    </source>
</evidence>
<protein>
    <submittedName>
        <fullName evidence="4">Putative MAGE domain-containing protein MAGEA13P</fullName>
    </submittedName>
</protein>
<keyword evidence="1" id="KW-0825">Tumor antigen</keyword>
<evidence type="ECO:0000313" key="5">
    <source>
        <dbReference type="Proteomes" id="UP000006813"/>
    </source>
</evidence>
<reference evidence="4 5" key="1">
    <citation type="journal article" date="2011" name="Nature">
        <title>Genome sequencing reveals insights into physiology and longevity of the naked mole rat.</title>
        <authorList>
            <person name="Kim E.B."/>
            <person name="Fang X."/>
            <person name="Fushan A.A."/>
            <person name="Huang Z."/>
            <person name="Lobanov A.V."/>
            <person name="Han L."/>
            <person name="Marino S.M."/>
            <person name="Sun X."/>
            <person name="Turanov A.A."/>
            <person name="Yang P."/>
            <person name="Yim S.H."/>
            <person name="Zhao X."/>
            <person name="Kasaikina M.V."/>
            <person name="Stoletzki N."/>
            <person name="Peng C."/>
            <person name="Polak P."/>
            <person name="Xiong Z."/>
            <person name="Kiezun A."/>
            <person name="Zhu Y."/>
            <person name="Chen Y."/>
            <person name="Kryukov G.V."/>
            <person name="Zhang Q."/>
            <person name="Peshkin L."/>
            <person name="Yang L."/>
            <person name="Bronson R.T."/>
            <person name="Buffenstein R."/>
            <person name="Wang B."/>
            <person name="Han C."/>
            <person name="Li Q."/>
            <person name="Chen L."/>
            <person name="Zhao W."/>
            <person name="Sunyaev S.R."/>
            <person name="Park T.J."/>
            <person name="Zhang G."/>
            <person name="Wang J."/>
            <person name="Gladyshev V.N."/>
        </authorList>
    </citation>
    <scope>NUCLEOTIDE SEQUENCE [LARGE SCALE GENOMIC DNA]</scope>
</reference>
<dbReference type="Pfam" id="PF01454">
    <property type="entry name" value="MAGE"/>
    <property type="match status" value="1"/>
</dbReference>
<dbReference type="PANTHER" id="PTHR11736">
    <property type="entry name" value="MELANOMA-ASSOCIATED ANTIGEN MAGE ANTIGEN"/>
    <property type="match status" value="1"/>
</dbReference>
<proteinExistence type="predicted"/>
<dbReference type="InterPro" id="IPR021072">
    <property type="entry name" value="MAGE_N"/>
</dbReference>
<dbReference type="eggNOG" id="KOG4562">
    <property type="taxonomic scope" value="Eukaryota"/>
</dbReference>
<dbReference type="InParanoid" id="G5AS25"/>
<name>G5AS25_HETGA</name>
<dbReference type="STRING" id="10181.G5AS25"/>
<dbReference type="InterPro" id="IPR041898">
    <property type="entry name" value="MAGE_WH1"/>
</dbReference>
<dbReference type="AlphaFoldDB" id="G5AS25"/>
<dbReference type="InterPro" id="IPR041899">
    <property type="entry name" value="MAGE_WH2"/>
</dbReference>
<sequence>MPRFPKCQHLDFDQPIQDPAEMQDLVNAAVPAVEGEEEPSISSASLDIFPSTPPPLFPSSSSSSLMILDSSEEEDEPPTGMLSIPQSPPQSLQSSSSSSISCSKLDEEPGNEEMGHSSSTSQSRDIESLTDDLLGGKVTDLVHALILKYQLKEPVTEVEMLQVVTKEYKNWLPMIFEKASSCLEMLCGIDVRKMDSINHTYVLVNSLHLTYDTVLSDGQNMPTNGFLIMILGVIVIEGNYATEEDIWEFLDMIGVYEGKEHFLYGEPRKLLQDLVQENYLEYFQVPSSNHPRYVFLWGPRAKAETTKMKVLQFVAKIKGTDPSFFLDSYKEALKEEEERAQATVGSAGSTSASFFAASPDPED</sequence>
<evidence type="ECO:0000313" key="4">
    <source>
        <dbReference type="EMBL" id="EHA99835.1"/>
    </source>
</evidence>
<dbReference type="PROSITE" id="PS50838">
    <property type="entry name" value="MAGE"/>
    <property type="match status" value="1"/>
</dbReference>
<dbReference type="PANTHER" id="PTHR11736:SF84">
    <property type="entry name" value="MELANOMA-ASSOCIATED ANTIGEN C2"/>
    <property type="match status" value="1"/>
</dbReference>
<feature type="compositionally biased region" description="Low complexity" evidence="2">
    <location>
        <begin position="342"/>
        <end position="363"/>
    </location>
</feature>
<dbReference type="EMBL" id="JH166721">
    <property type="protein sequence ID" value="EHA99835.1"/>
    <property type="molecule type" value="Genomic_DNA"/>
</dbReference>
<dbReference type="InterPro" id="IPR037445">
    <property type="entry name" value="MAGE"/>
</dbReference>
<feature type="region of interest" description="Disordered" evidence="2">
    <location>
        <begin position="340"/>
        <end position="363"/>
    </location>
</feature>
<feature type="compositionally biased region" description="Low complexity" evidence="2">
    <location>
        <begin position="58"/>
        <end position="69"/>
    </location>
</feature>
<dbReference type="Gene3D" id="1.10.10.1210">
    <property type="entry name" value="MAGE homology domain, winged helix WH2 motif"/>
    <property type="match status" value="1"/>
</dbReference>
<accession>G5AS25</accession>
<gene>
    <name evidence="4" type="ORF">GW7_01008</name>
</gene>
<feature type="domain" description="MAGE" evidence="3">
    <location>
        <begin position="134"/>
        <end position="332"/>
    </location>
</feature>
<evidence type="ECO:0000256" key="2">
    <source>
        <dbReference type="SAM" id="MobiDB-lite"/>
    </source>
</evidence>
<dbReference type="InterPro" id="IPR002190">
    <property type="entry name" value="MHD_dom"/>
</dbReference>
<dbReference type="Gene3D" id="1.10.10.1200">
    <property type="entry name" value="MAGE homology domain, winged helix WH1 motif"/>
    <property type="match status" value="1"/>
</dbReference>
<dbReference type="GO" id="GO:0005634">
    <property type="term" value="C:nucleus"/>
    <property type="evidence" value="ECO:0007669"/>
    <property type="project" value="TreeGrafter"/>
</dbReference>
<organism evidence="4 5">
    <name type="scientific">Heterocephalus glaber</name>
    <name type="common">Naked mole rat</name>
    <dbReference type="NCBI Taxonomy" id="10181"/>
    <lineage>
        <taxon>Eukaryota</taxon>
        <taxon>Metazoa</taxon>
        <taxon>Chordata</taxon>
        <taxon>Craniata</taxon>
        <taxon>Vertebrata</taxon>
        <taxon>Euteleostomi</taxon>
        <taxon>Mammalia</taxon>
        <taxon>Eutheria</taxon>
        <taxon>Euarchontoglires</taxon>
        <taxon>Glires</taxon>
        <taxon>Rodentia</taxon>
        <taxon>Hystricomorpha</taxon>
        <taxon>Bathyergidae</taxon>
        <taxon>Heterocephalus</taxon>
    </lineage>
</organism>
<feature type="region of interest" description="Disordered" evidence="2">
    <location>
        <begin position="30"/>
        <end position="127"/>
    </location>
</feature>
<dbReference type="FunFam" id="1.10.10.1200:FF:000007">
    <property type="entry name" value="Melanoma-associated antigen C2"/>
    <property type="match status" value="1"/>
</dbReference>
<dbReference type="SMART" id="SM01392">
    <property type="entry name" value="MAGE_N"/>
    <property type="match status" value="1"/>
</dbReference>
<feature type="compositionally biased region" description="Low complexity" evidence="2">
    <location>
        <begin position="82"/>
        <end position="101"/>
    </location>
</feature>